<gene>
    <name evidence="2" type="ORF">DAMNIGENAA_29770</name>
</gene>
<evidence type="ECO:0000313" key="3">
    <source>
        <dbReference type="Proteomes" id="UP001144372"/>
    </source>
</evidence>
<dbReference type="GO" id="GO:0055085">
    <property type="term" value="P:transmembrane transport"/>
    <property type="evidence" value="ECO:0007669"/>
    <property type="project" value="InterPro"/>
</dbReference>
<dbReference type="AlphaFoldDB" id="A0A9W6FVC3"/>
<dbReference type="SUPFAM" id="SSF53850">
    <property type="entry name" value="Periplasmic binding protein-like II"/>
    <property type="match status" value="1"/>
</dbReference>
<dbReference type="NCBIfam" id="NF037995">
    <property type="entry name" value="TRAP_S1"/>
    <property type="match status" value="1"/>
</dbReference>
<accession>A0A9W6FVC3</accession>
<dbReference type="Gene3D" id="3.40.190.170">
    <property type="entry name" value="Bacterial extracellular solute-binding protein, family 7"/>
    <property type="match status" value="1"/>
</dbReference>
<dbReference type="RefSeq" id="WP_281795471.1">
    <property type="nucleotide sequence ID" value="NZ_BSDR01000001.1"/>
</dbReference>
<dbReference type="InterPro" id="IPR018389">
    <property type="entry name" value="DctP_fam"/>
</dbReference>
<keyword evidence="3" id="KW-1185">Reference proteome</keyword>
<reference evidence="2" key="1">
    <citation type="submission" date="2022-12" db="EMBL/GenBank/DDBJ databases">
        <title>Reference genome sequencing for broad-spectrum identification of bacterial and archaeal isolates by mass spectrometry.</title>
        <authorList>
            <person name="Sekiguchi Y."/>
            <person name="Tourlousse D.M."/>
        </authorList>
    </citation>
    <scope>NUCLEOTIDE SEQUENCE</scope>
    <source>
        <strain evidence="2">ASRB1</strain>
    </source>
</reference>
<dbReference type="EMBL" id="BSDR01000001">
    <property type="protein sequence ID" value="GLI35544.1"/>
    <property type="molecule type" value="Genomic_DNA"/>
</dbReference>
<dbReference type="PANTHER" id="PTHR33376">
    <property type="match status" value="1"/>
</dbReference>
<evidence type="ECO:0008006" key="4">
    <source>
        <dbReference type="Google" id="ProtNLM"/>
    </source>
</evidence>
<evidence type="ECO:0000256" key="1">
    <source>
        <dbReference type="ARBA" id="ARBA00022729"/>
    </source>
</evidence>
<sequence>MKNNRESFLSESRSPIAKYVFWGICFCFAYCLMTPHHALGAGTPEFEIKLATLAPDNSSLMQIFKEMNDELLQKTGGKVGFKMFSGFVLGDEEDVLRKLRVGLVHAAVFTATALTDMDPTLRAMQVPFLFHNYGEVDYVMGKMEPDFRKNFLQCGYEILGWPELGFLYFMSTSPIAGLEDLKGKKVWAKANMPMSQALIDRADVSTVAIGIPDVLVALQTHLLDVVYNSPYYALVTQWNTQIKYFTDLPLSYIGGALLIDKKVMAKIPEPLRQTMREVCAKHLKRLNEKTRQDNDEAIQVILKRGVQKVTPNAAQVKGFIDLRDKAMASLDPKFLPPDAVARVKSALAEYRAEHP</sequence>
<dbReference type="Proteomes" id="UP001144372">
    <property type="component" value="Unassembled WGS sequence"/>
</dbReference>
<proteinExistence type="predicted"/>
<evidence type="ECO:0000313" key="2">
    <source>
        <dbReference type="EMBL" id="GLI35544.1"/>
    </source>
</evidence>
<name>A0A9W6FVC3_9BACT</name>
<organism evidence="2 3">
    <name type="scientific">Desulforhabdus amnigena</name>
    <dbReference type="NCBI Taxonomy" id="40218"/>
    <lineage>
        <taxon>Bacteria</taxon>
        <taxon>Pseudomonadati</taxon>
        <taxon>Thermodesulfobacteriota</taxon>
        <taxon>Syntrophobacteria</taxon>
        <taxon>Syntrophobacterales</taxon>
        <taxon>Syntrophobacteraceae</taxon>
        <taxon>Desulforhabdus</taxon>
    </lineage>
</organism>
<keyword evidence="1" id="KW-0732">Signal</keyword>
<dbReference type="PANTHER" id="PTHR33376:SF4">
    <property type="entry name" value="SIALIC ACID-BINDING PERIPLASMIC PROTEIN SIAP"/>
    <property type="match status" value="1"/>
</dbReference>
<protein>
    <recommendedName>
        <fullName evidence="4">TRAP transporter substrate-binding protein DctP</fullName>
    </recommendedName>
</protein>
<dbReference type="Pfam" id="PF03480">
    <property type="entry name" value="DctP"/>
    <property type="match status" value="1"/>
</dbReference>
<dbReference type="InterPro" id="IPR038404">
    <property type="entry name" value="TRAP_DctP_sf"/>
</dbReference>
<comment type="caution">
    <text evidence="2">The sequence shown here is derived from an EMBL/GenBank/DDBJ whole genome shotgun (WGS) entry which is preliminary data.</text>
</comment>